<accession>A0ABY7XK73</accession>
<evidence type="ECO:0008006" key="3">
    <source>
        <dbReference type="Google" id="ProtNLM"/>
    </source>
</evidence>
<evidence type="ECO:0000313" key="1">
    <source>
        <dbReference type="EMBL" id="WDM42489.1"/>
    </source>
</evidence>
<organism evidence="1 2">
    <name type="scientific">Microbacterium luteolum</name>
    <name type="common">Aureobacterium luteolum</name>
    <dbReference type="NCBI Taxonomy" id="69367"/>
    <lineage>
        <taxon>Bacteria</taxon>
        <taxon>Bacillati</taxon>
        <taxon>Actinomycetota</taxon>
        <taxon>Actinomycetes</taxon>
        <taxon>Micrococcales</taxon>
        <taxon>Microbacteriaceae</taxon>
        <taxon>Microbacterium</taxon>
    </lineage>
</organism>
<keyword evidence="2" id="KW-1185">Reference proteome</keyword>
<sequence>MCTVDGDQVWTYGELRQTMRRSEIERQVRLGRLSHVRRGVYASADACADVVSAAAHGGALGCESAARHLGLWVLDVPKLHVWMHGDRHQYRHEEKPCTCVAHWDDAPRRPGFGLPSVPRVLLQLFRCRGRERFFVALESARRQGLIDASGLRSLRARLNRSGRELVDFSRPDSDSGLESLVRLRLRAFGWIIRTQASIIGTGRVDLLIEGWLIIEADGRANHESAALRHKDLVRDANAALWGHVTLRFDYAMIVHDWDLVERAIVTTMSTRS</sequence>
<dbReference type="Gene3D" id="3.40.960.10">
    <property type="entry name" value="VSR Endonuclease"/>
    <property type="match status" value="1"/>
</dbReference>
<evidence type="ECO:0000313" key="2">
    <source>
        <dbReference type="Proteomes" id="UP001215097"/>
    </source>
</evidence>
<dbReference type="EMBL" id="CP078075">
    <property type="protein sequence ID" value="WDM42489.1"/>
    <property type="molecule type" value="Genomic_DNA"/>
</dbReference>
<proteinExistence type="predicted"/>
<reference evidence="1 2" key="1">
    <citation type="submission" date="2021-06" db="EMBL/GenBank/DDBJ databases">
        <title>Genome-based taxonomic framework of Microbacterium strains isolated from marine environment, the description of four new species and reclassification of four preexisting species.</title>
        <authorList>
            <person name="Lee S.D."/>
            <person name="Kim S.-M."/>
            <person name="Byeon Y.-S."/>
            <person name="Yang H.L."/>
            <person name="Kim I.S."/>
        </authorList>
    </citation>
    <scope>NUCLEOTIDE SEQUENCE [LARGE SCALE GENOMIC DNA]</scope>
    <source>
        <strain evidence="1 2">KACC 14465</strain>
    </source>
</reference>
<protein>
    <recommendedName>
        <fullName evidence="3">DUF559 domain-containing protein</fullName>
    </recommendedName>
</protein>
<name>A0ABY7XK73_MICLT</name>
<gene>
    <name evidence="1" type="ORF">KV395_04050</name>
</gene>
<dbReference type="Proteomes" id="UP001215097">
    <property type="component" value="Chromosome"/>
</dbReference>